<feature type="domain" description="Glycosyltransferase subfamily 4-like N-terminal" evidence="4">
    <location>
        <begin position="18"/>
        <end position="172"/>
    </location>
</feature>
<name>A0ABU2WPK6_9ACTN</name>
<protein>
    <submittedName>
        <fullName evidence="5">Glycosyltransferase</fullName>
        <ecNumber evidence="5">2.4.-.-</ecNumber>
    </submittedName>
</protein>
<evidence type="ECO:0000256" key="2">
    <source>
        <dbReference type="ARBA" id="ARBA00022679"/>
    </source>
</evidence>
<dbReference type="SUPFAM" id="SSF53756">
    <property type="entry name" value="UDP-Glycosyltransferase/glycogen phosphorylase"/>
    <property type="match status" value="1"/>
</dbReference>
<dbReference type="GO" id="GO:0016757">
    <property type="term" value="F:glycosyltransferase activity"/>
    <property type="evidence" value="ECO:0007669"/>
    <property type="project" value="UniProtKB-KW"/>
</dbReference>
<proteinExistence type="predicted"/>
<dbReference type="RefSeq" id="WP_311410197.1">
    <property type="nucleotide sequence ID" value="NZ_JAVRFL010000002.1"/>
</dbReference>
<dbReference type="InterPro" id="IPR001296">
    <property type="entry name" value="Glyco_trans_1"/>
</dbReference>
<feature type="domain" description="Glycosyl transferase family 1" evidence="3">
    <location>
        <begin position="186"/>
        <end position="365"/>
    </location>
</feature>
<evidence type="ECO:0000259" key="4">
    <source>
        <dbReference type="Pfam" id="PF13579"/>
    </source>
</evidence>
<dbReference type="Gene3D" id="3.40.50.2000">
    <property type="entry name" value="Glycogen Phosphorylase B"/>
    <property type="match status" value="2"/>
</dbReference>
<dbReference type="Pfam" id="PF13579">
    <property type="entry name" value="Glyco_trans_4_4"/>
    <property type="match status" value="1"/>
</dbReference>
<evidence type="ECO:0000313" key="6">
    <source>
        <dbReference type="Proteomes" id="UP001180973"/>
    </source>
</evidence>
<dbReference type="EC" id="2.4.-.-" evidence="5"/>
<keyword evidence="2 5" id="KW-0808">Transferase</keyword>
<accession>A0ABU2WPK6</accession>
<dbReference type="Pfam" id="PF00534">
    <property type="entry name" value="Glycos_transf_1"/>
    <property type="match status" value="1"/>
</dbReference>
<dbReference type="PANTHER" id="PTHR12526:SF638">
    <property type="entry name" value="SPORE COAT PROTEIN SA"/>
    <property type="match status" value="1"/>
</dbReference>
<gene>
    <name evidence="5" type="ORF">RM555_02295</name>
</gene>
<evidence type="ECO:0000259" key="3">
    <source>
        <dbReference type="Pfam" id="PF00534"/>
    </source>
</evidence>
<evidence type="ECO:0000313" key="5">
    <source>
        <dbReference type="EMBL" id="MDT0527817.1"/>
    </source>
</evidence>
<keyword evidence="6" id="KW-1185">Reference proteome</keyword>
<comment type="caution">
    <text evidence="5">The sequence shown here is derived from an EMBL/GenBank/DDBJ whole genome shotgun (WGS) entry which is preliminary data.</text>
</comment>
<organism evidence="5 6">
    <name type="scientific">Micromonospora reichwaldensis</name>
    <dbReference type="NCBI Taxonomy" id="3075516"/>
    <lineage>
        <taxon>Bacteria</taxon>
        <taxon>Bacillati</taxon>
        <taxon>Actinomycetota</taxon>
        <taxon>Actinomycetes</taxon>
        <taxon>Micromonosporales</taxon>
        <taxon>Micromonosporaceae</taxon>
        <taxon>Micromonospora</taxon>
    </lineage>
</organism>
<evidence type="ECO:0000256" key="1">
    <source>
        <dbReference type="ARBA" id="ARBA00022676"/>
    </source>
</evidence>
<dbReference type="Proteomes" id="UP001180973">
    <property type="component" value="Unassembled WGS sequence"/>
</dbReference>
<dbReference type="EMBL" id="JAVRFL010000002">
    <property type="protein sequence ID" value="MDT0527817.1"/>
    <property type="molecule type" value="Genomic_DNA"/>
</dbReference>
<dbReference type="InterPro" id="IPR028098">
    <property type="entry name" value="Glyco_trans_4-like_N"/>
</dbReference>
<keyword evidence="1 5" id="KW-0328">Glycosyltransferase</keyword>
<dbReference type="PANTHER" id="PTHR12526">
    <property type="entry name" value="GLYCOSYLTRANSFERASE"/>
    <property type="match status" value="1"/>
</dbReference>
<reference evidence="5" key="1">
    <citation type="submission" date="2023-09" db="EMBL/GenBank/DDBJ databases">
        <title>30 novel species of actinomycetes from the DSMZ collection.</title>
        <authorList>
            <person name="Nouioui I."/>
        </authorList>
    </citation>
    <scope>NUCLEOTIDE SEQUENCE</scope>
    <source>
        <strain evidence="5">DSM 115977</strain>
    </source>
</reference>
<sequence>MVDDRIRVAMLHGPGRPDADGVSDYVTHLVEALDGVGVEVIPVPVRPDADRGRWRAATARAARRVRELAPDVVHVQFAPSAYRFSGQPGLLPWRLPRRVPLVTTLHEYGWWACPGWLPTRLWSALERARCWDRESGRLVPASAAVIVTNPGHGDVVHARTGRRATHIPIAPNVVDRVGASTAGARLRAELGLPEGAPLLAFFGFVHPVKGLRYLIEALPELRRDHPDLRLLVVGGFISQALPEREARAFRAELTGLAHRCGVADAVTFTGHLPADRVSAALHAADVAVLPFTTGVSTKSGALLAALAHGVPTAVTQPDAGDDGPHRSGAVAVIGARRDSAAIARTVGRLLADPVLRRRLAERGRAFAAAYSWPRVAAAHRDLYARTLGRADA</sequence>